<comment type="caution">
    <text evidence="2">The sequence shown here is derived from an EMBL/GenBank/DDBJ whole genome shotgun (WGS) entry which is preliminary data.</text>
</comment>
<protein>
    <submittedName>
        <fullName evidence="2">Ethanolamine utilization protein EutH</fullName>
    </submittedName>
</protein>
<gene>
    <name evidence="2" type="primary">eutH</name>
    <name evidence="2" type="ORF">DXB93_01245</name>
</gene>
<dbReference type="Pfam" id="PF04346">
    <property type="entry name" value="EutH"/>
    <property type="match status" value="1"/>
</dbReference>
<feature type="transmembrane region" description="Helical" evidence="1">
    <location>
        <begin position="327"/>
        <end position="349"/>
    </location>
</feature>
<feature type="transmembrane region" description="Helical" evidence="1">
    <location>
        <begin position="76"/>
        <end position="95"/>
    </location>
</feature>
<keyword evidence="1" id="KW-0472">Membrane</keyword>
<dbReference type="PANTHER" id="PTHR40089">
    <property type="entry name" value="ETHANOLAMINE UTILIZATION PROTEIN EUTH"/>
    <property type="match status" value="1"/>
</dbReference>
<keyword evidence="1" id="KW-0812">Transmembrane</keyword>
<dbReference type="Proteomes" id="UP000261032">
    <property type="component" value="Unassembled WGS sequence"/>
</dbReference>
<keyword evidence="1" id="KW-1133">Transmembrane helix</keyword>
<feature type="transmembrane region" description="Helical" evidence="1">
    <location>
        <begin position="101"/>
        <end position="127"/>
    </location>
</feature>
<dbReference type="EMBL" id="QUSL01000001">
    <property type="protein sequence ID" value="RGD87315.1"/>
    <property type="molecule type" value="Genomic_DNA"/>
</dbReference>
<dbReference type="PANTHER" id="PTHR40089:SF1">
    <property type="entry name" value="ETHANOLAMINE PERMEASE EUTH-RELATED"/>
    <property type="match status" value="1"/>
</dbReference>
<feature type="transmembrane region" description="Helical" evidence="1">
    <location>
        <begin position="38"/>
        <end position="56"/>
    </location>
</feature>
<reference evidence="2 3" key="1">
    <citation type="submission" date="2018-08" db="EMBL/GenBank/DDBJ databases">
        <title>A genome reference for cultivated species of the human gut microbiota.</title>
        <authorList>
            <person name="Zou Y."/>
            <person name="Xue W."/>
            <person name="Luo G."/>
        </authorList>
    </citation>
    <scope>NUCLEOTIDE SEQUENCE [LARGE SCALE GENOMIC DNA]</scope>
    <source>
        <strain evidence="2 3">OM06-4</strain>
    </source>
</reference>
<proteinExistence type="predicted"/>
<evidence type="ECO:0000256" key="1">
    <source>
        <dbReference type="SAM" id="Phobius"/>
    </source>
</evidence>
<dbReference type="GO" id="GO:0034228">
    <property type="term" value="F:ethanolamine transmembrane transporter activity"/>
    <property type="evidence" value="ECO:0007669"/>
    <property type="project" value="InterPro"/>
</dbReference>
<evidence type="ECO:0000313" key="3">
    <source>
        <dbReference type="Proteomes" id="UP000261032"/>
    </source>
</evidence>
<feature type="transmembrane region" description="Helical" evidence="1">
    <location>
        <begin position="196"/>
        <end position="215"/>
    </location>
</feature>
<feature type="transmembrane region" description="Helical" evidence="1">
    <location>
        <begin position="272"/>
        <end position="290"/>
    </location>
</feature>
<feature type="transmembrane region" description="Helical" evidence="1">
    <location>
        <begin position="139"/>
        <end position="157"/>
    </location>
</feature>
<feature type="transmembrane region" description="Helical" evidence="1">
    <location>
        <begin position="163"/>
        <end position="184"/>
    </location>
</feature>
<organism evidence="2 3">
    <name type="scientific">Thomasclavelia ramosa</name>
    <dbReference type="NCBI Taxonomy" id="1547"/>
    <lineage>
        <taxon>Bacteria</taxon>
        <taxon>Bacillati</taxon>
        <taxon>Bacillota</taxon>
        <taxon>Erysipelotrichia</taxon>
        <taxon>Erysipelotrichales</taxon>
        <taxon>Coprobacillaceae</taxon>
        <taxon>Thomasclavelia</taxon>
    </lineage>
</organism>
<dbReference type="AlphaFoldDB" id="A0A3E3EHB1"/>
<dbReference type="InterPro" id="IPR007441">
    <property type="entry name" value="EutH"/>
</dbReference>
<dbReference type="GO" id="GO:0005886">
    <property type="term" value="C:plasma membrane"/>
    <property type="evidence" value="ECO:0007669"/>
    <property type="project" value="TreeGrafter"/>
</dbReference>
<name>A0A3E3EHB1_9FIRM</name>
<accession>A0A3E3EHB1</accession>
<sequence>MNFFILIMLILCLIGLIDKILNNKLRLVAAFDKGMDSMGGIAMSMIGFYCIAITLIQNNVDVITKISADSSLDPSIVIGSILAPDMGGFSIVSGLGNSTFLIFSGVILTATLGQTISFQLPIFLASLKKEDLNPFISGLVYGILSLPIILVAVAWYLQIPNLLINLLPIIILCVILVIALYVSYDKTIFVLTLFGYLIRIISILLFGMVVLQLFFDTLPFTTTALISDAMVIVLRMCIVVCGSMILSDLIIKRFSRMIFMIGQKLGVNSASVMGLLLSLGTSIAMIPLFSQMDRKGKMMNAAFSVSGAYVLGGQLGFISSVVDGNGVIIYMISKIIAGLLAIVFVLIFYREEKVSVDAMEK</sequence>
<feature type="transmembrane region" description="Helical" evidence="1">
    <location>
        <begin position="230"/>
        <end position="251"/>
    </location>
</feature>
<evidence type="ECO:0000313" key="2">
    <source>
        <dbReference type="EMBL" id="RGD87315.1"/>
    </source>
</evidence>
<dbReference type="RefSeq" id="WP_117580202.1">
    <property type="nucleotide sequence ID" value="NZ_QUSL01000001.1"/>
</dbReference>